<protein>
    <recommendedName>
        <fullName evidence="3">NifU family protein</fullName>
    </recommendedName>
</protein>
<evidence type="ECO:0008006" key="3">
    <source>
        <dbReference type="Google" id="ProtNLM"/>
    </source>
</evidence>
<reference evidence="1 2" key="1">
    <citation type="submission" date="2020-08" db="EMBL/GenBank/DDBJ databases">
        <title>Genomic Encyclopedia of Type Strains, Phase IV (KMG-IV): sequencing the most valuable type-strain genomes for metagenomic binning, comparative biology and taxonomic classification.</title>
        <authorList>
            <person name="Goeker M."/>
        </authorList>
    </citation>
    <scope>NUCLEOTIDE SEQUENCE [LARGE SCALE GENOMIC DNA]</scope>
    <source>
        <strain evidence="1 2">DSM 45615</strain>
    </source>
</reference>
<evidence type="ECO:0000313" key="2">
    <source>
        <dbReference type="Proteomes" id="UP000578449"/>
    </source>
</evidence>
<proteinExistence type="predicted"/>
<gene>
    <name evidence="1" type="ORF">HNP84_004286</name>
</gene>
<dbReference type="Proteomes" id="UP000578449">
    <property type="component" value="Unassembled WGS sequence"/>
</dbReference>
<name>A0A840P028_9ACTN</name>
<organism evidence="1 2">
    <name type="scientific">Thermocatellispora tengchongensis</name>
    <dbReference type="NCBI Taxonomy" id="1073253"/>
    <lineage>
        <taxon>Bacteria</taxon>
        <taxon>Bacillati</taxon>
        <taxon>Actinomycetota</taxon>
        <taxon>Actinomycetes</taxon>
        <taxon>Streptosporangiales</taxon>
        <taxon>Streptosporangiaceae</taxon>
        <taxon>Thermocatellispora</taxon>
    </lineage>
</organism>
<dbReference type="EMBL" id="JACHGN010000008">
    <property type="protein sequence ID" value="MBB5134554.1"/>
    <property type="molecule type" value="Genomic_DNA"/>
</dbReference>
<comment type="caution">
    <text evidence="1">The sequence shown here is derived from an EMBL/GenBank/DDBJ whole genome shotgun (WGS) entry which is preliminary data.</text>
</comment>
<keyword evidence="2" id="KW-1185">Reference proteome</keyword>
<sequence>MSRPEEGGVALDDALARFRDMMASDGYTLSWSVTGEDRVVVRIEAGEDACADCLVPLPVMEQIMSNALEPTPYTLDHIVLPAK</sequence>
<accession>A0A840P028</accession>
<dbReference type="AlphaFoldDB" id="A0A840P028"/>
<dbReference type="RefSeq" id="WP_185051438.1">
    <property type="nucleotide sequence ID" value="NZ_BAABIX010000007.1"/>
</dbReference>
<evidence type="ECO:0000313" key="1">
    <source>
        <dbReference type="EMBL" id="MBB5134554.1"/>
    </source>
</evidence>